<dbReference type="AlphaFoldDB" id="A0A6N6VMU3"/>
<reference evidence="2 3" key="1">
    <citation type="submission" date="2019-09" db="EMBL/GenBank/DDBJ databases">
        <title>Parvibaculum sedimenti sp. nov., isolated from sediment.</title>
        <authorList>
            <person name="Wang Y."/>
        </authorList>
    </citation>
    <scope>NUCLEOTIDE SEQUENCE [LARGE SCALE GENOMIC DNA]</scope>
    <source>
        <strain evidence="2 3">HXT-9</strain>
    </source>
</reference>
<proteinExistence type="predicted"/>
<accession>A0A6N6VMU3</accession>
<feature type="domain" description="SnoaL-like" evidence="1">
    <location>
        <begin position="8"/>
        <end position="122"/>
    </location>
</feature>
<name>A0A6N6VMU3_9HYPH</name>
<gene>
    <name evidence="2" type="ORF">F2P47_02115</name>
</gene>
<dbReference type="Pfam" id="PF20409">
    <property type="entry name" value="SnoaL_5"/>
    <property type="match status" value="1"/>
</dbReference>
<dbReference type="Gene3D" id="3.10.450.50">
    <property type="match status" value="1"/>
</dbReference>
<dbReference type="InterPro" id="IPR046860">
    <property type="entry name" value="SnoaL_5"/>
</dbReference>
<evidence type="ECO:0000313" key="3">
    <source>
        <dbReference type="Proteomes" id="UP000468901"/>
    </source>
</evidence>
<comment type="caution">
    <text evidence="2">The sequence shown here is derived from an EMBL/GenBank/DDBJ whole genome shotgun (WGS) entry which is preliminary data.</text>
</comment>
<evidence type="ECO:0000259" key="1">
    <source>
        <dbReference type="Pfam" id="PF20409"/>
    </source>
</evidence>
<organism evidence="2 3">
    <name type="scientific">Parvibaculum sedimenti</name>
    <dbReference type="NCBI Taxonomy" id="2608632"/>
    <lineage>
        <taxon>Bacteria</taxon>
        <taxon>Pseudomonadati</taxon>
        <taxon>Pseudomonadota</taxon>
        <taxon>Alphaproteobacteria</taxon>
        <taxon>Hyphomicrobiales</taxon>
        <taxon>Parvibaculaceae</taxon>
        <taxon>Parvibaculum</taxon>
    </lineage>
</organism>
<evidence type="ECO:0000313" key="2">
    <source>
        <dbReference type="EMBL" id="KAB7742354.1"/>
    </source>
</evidence>
<keyword evidence="3" id="KW-1185">Reference proteome</keyword>
<dbReference type="EMBL" id="WESC01000002">
    <property type="protein sequence ID" value="KAB7742354.1"/>
    <property type="molecule type" value="Genomic_DNA"/>
</dbReference>
<sequence length="125" mass="14201">MNVNIQESTKTIAEDFVTLYKAGKADEAGERYWADDVLSIEPSGSMPPARGKEALHKKGEWWEGAHDVHRMDIDGPYVNGNQFIVRFTVDLTVKETGARMKMDETGLYTLKDGKIAEERFFYSHN</sequence>
<dbReference type="SUPFAM" id="SSF54427">
    <property type="entry name" value="NTF2-like"/>
    <property type="match status" value="1"/>
</dbReference>
<protein>
    <submittedName>
        <fullName evidence="2">Nuclear transport factor 2 family protein</fullName>
    </submittedName>
</protein>
<dbReference type="InterPro" id="IPR032710">
    <property type="entry name" value="NTF2-like_dom_sf"/>
</dbReference>
<dbReference type="Proteomes" id="UP000468901">
    <property type="component" value="Unassembled WGS sequence"/>
</dbReference>